<comment type="similarity">
    <text evidence="1">Belongs to the phospholipase D family. MitoPLD/Zucchini subfamily.</text>
</comment>
<evidence type="ECO:0000256" key="2">
    <source>
        <dbReference type="ARBA" id="ARBA00040549"/>
    </source>
</evidence>
<evidence type="ECO:0000256" key="1">
    <source>
        <dbReference type="ARBA" id="ARBA00038012"/>
    </source>
</evidence>
<dbReference type="InterPro" id="IPR025202">
    <property type="entry name" value="PLD-like_dom"/>
</dbReference>
<dbReference type="Pfam" id="PF13091">
    <property type="entry name" value="PLDc_2"/>
    <property type="match status" value="2"/>
</dbReference>
<dbReference type="Gene3D" id="3.30.870.10">
    <property type="entry name" value="Endonuclease Chain A"/>
    <property type="match status" value="2"/>
</dbReference>
<proteinExistence type="inferred from homology"/>
<feature type="chain" id="PRO_5041286667" description="Mitochondrial cardiolipin hydrolase" evidence="4">
    <location>
        <begin position="22"/>
        <end position="444"/>
    </location>
</feature>
<dbReference type="GO" id="GO:0005739">
    <property type="term" value="C:mitochondrion"/>
    <property type="evidence" value="ECO:0007669"/>
    <property type="project" value="TreeGrafter"/>
</dbReference>
<evidence type="ECO:0000256" key="3">
    <source>
        <dbReference type="ARBA" id="ARBA00043167"/>
    </source>
</evidence>
<evidence type="ECO:0000259" key="5">
    <source>
        <dbReference type="PROSITE" id="PS50035"/>
    </source>
</evidence>
<evidence type="ECO:0000313" key="6">
    <source>
        <dbReference type="EMBL" id="CAI8015331.1"/>
    </source>
</evidence>
<dbReference type="SUPFAM" id="SSF56024">
    <property type="entry name" value="Phospholipase D/nuclease"/>
    <property type="match status" value="2"/>
</dbReference>
<dbReference type="InterPro" id="IPR051406">
    <property type="entry name" value="PLD_domain"/>
</dbReference>
<dbReference type="PANTHER" id="PTHR43856">
    <property type="entry name" value="CARDIOLIPIN HYDROLASE"/>
    <property type="match status" value="1"/>
</dbReference>
<organism evidence="6 7">
    <name type="scientific">Geodia barretti</name>
    <name type="common">Barrett's horny sponge</name>
    <dbReference type="NCBI Taxonomy" id="519541"/>
    <lineage>
        <taxon>Eukaryota</taxon>
        <taxon>Metazoa</taxon>
        <taxon>Porifera</taxon>
        <taxon>Demospongiae</taxon>
        <taxon>Heteroscleromorpha</taxon>
        <taxon>Tetractinellida</taxon>
        <taxon>Astrophorina</taxon>
        <taxon>Geodiidae</taxon>
        <taxon>Geodia</taxon>
    </lineage>
</organism>
<dbReference type="PROSITE" id="PS50035">
    <property type="entry name" value="PLD"/>
    <property type="match status" value="1"/>
</dbReference>
<dbReference type="GO" id="GO:0016891">
    <property type="term" value="F:RNA endonuclease activity producing 5'-phosphomonoesters, hydrolytic mechanism"/>
    <property type="evidence" value="ECO:0007669"/>
    <property type="project" value="TreeGrafter"/>
</dbReference>
<keyword evidence="6" id="KW-0269">Exonuclease</keyword>
<keyword evidence="4" id="KW-0732">Signal</keyword>
<dbReference type="EMBL" id="CASHTH010001433">
    <property type="protein sequence ID" value="CAI8015331.1"/>
    <property type="molecule type" value="Genomic_DNA"/>
</dbReference>
<feature type="signal peptide" evidence="4">
    <location>
        <begin position="1"/>
        <end position="21"/>
    </location>
</feature>
<comment type="caution">
    <text evidence="6">The sequence shown here is derived from an EMBL/GenBank/DDBJ whole genome shotgun (WGS) entry which is preliminary data.</text>
</comment>
<evidence type="ECO:0000313" key="7">
    <source>
        <dbReference type="Proteomes" id="UP001174909"/>
    </source>
</evidence>
<feature type="domain" description="PLD phosphodiesterase" evidence="5">
    <location>
        <begin position="359"/>
        <end position="386"/>
    </location>
</feature>
<dbReference type="InterPro" id="IPR001736">
    <property type="entry name" value="PLipase_D/transphosphatidylase"/>
</dbReference>
<protein>
    <recommendedName>
        <fullName evidence="2">Mitochondrial cardiolipin hydrolase</fullName>
    </recommendedName>
    <alternativeName>
        <fullName evidence="3">Mitochondrial phospholipase</fullName>
    </alternativeName>
</protein>
<sequence>MSAALPLALLTSCALLWSAAASDNCYDHQTETYSARFSPAGCTKTCTVTPFFSPDTSISTYVSLIEEAQESIDIYTPGLRSWSYCTDYKEECEGCTGCSIEAQRNESFPVFPALLNAVHDRGVKIRIVTNNFTIPACPGKITPFDWLVLNDVQVRMYTTTTFQHAKYITVDKGKKTAVSSVNWSYTSFLKNREAGVILEDCTCSAVSLYQSAFDYDWDNGEDYVITQTYTPSEMAVITNKAHMPYTVPDSPGVPGAFVTQLIKHDNVAIKKGYSSPDSSRDTIMSYFPQVQQSFNLAVYQVTDDGLCDELLSLYNRGVNVTVMVSDYIVSEYDYYKAQDCYKKLYDGGMKGRVQYAYSKFEFSHEKYWIIDSTTIHLSTGNWSPSDFPTGTSWKPYSQSGKSVNRDLEIVLEQQDMVDYFYRVYDADWALGKPWEPKSLTHKGH</sequence>
<evidence type="ECO:0000256" key="4">
    <source>
        <dbReference type="SAM" id="SignalP"/>
    </source>
</evidence>
<dbReference type="AlphaFoldDB" id="A0AA35RRN0"/>
<keyword evidence="7" id="KW-1185">Reference proteome</keyword>
<dbReference type="GO" id="GO:0004527">
    <property type="term" value="F:exonuclease activity"/>
    <property type="evidence" value="ECO:0007669"/>
    <property type="project" value="UniProtKB-KW"/>
</dbReference>
<accession>A0AA35RRN0</accession>
<reference evidence="6" key="1">
    <citation type="submission" date="2023-03" db="EMBL/GenBank/DDBJ databases">
        <authorList>
            <person name="Steffen K."/>
            <person name="Cardenas P."/>
        </authorList>
    </citation>
    <scope>NUCLEOTIDE SEQUENCE</scope>
</reference>
<keyword evidence="6" id="KW-0540">Nuclease</keyword>
<keyword evidence="6" id="KW-0378">Hydrolase</keyword>
<dbReference type="SMART" id="SM00155">
    <property type="entry name" value="PLDc"/>
    <property type="match status" value="2"/>
</dbReference>
<name>A0AA35RRN0_GEOBA</name>
<gene>
    <name evidence="6" type="ORF">GBAR_LOCUS9503</name>
</gene>
<dbReference type="PANTHER" id="PTHR43856:SF2">
    <property type="entry name" value="PHOSPHOLIPASE D"/>
    <property type="match status" value="1"/>
</dbReference>
<dbReference type="Proteomes" id="UP001174909">
    <property type="component" value="Unassembled WGS sequence"/>
</dbReference>